<sequence length="144" mass="16272">MQTNTNASSFNWFIFGFLLLIGIVMACVTMVDLLTMTEADYGADGPQSRAQFRWGSLHTGLIIILLPLTIWLIIYWKKLHVFSVPLAIILSGFYYFLFFLTFTVGWVGMQGMLGLAIACIIGALLLLFHFIPFATDRHTRKKEG</sequence>
<dbReference type="EMBL" id="JAFBFC010000003">
    <property type="protein sequence ID" value="MBM7702982.1"/>
    <property type="molecule type" value="Genomic_DNA"/>
</dbReference>
<evidence type="ECO:0000313" key="2">
    <source>
        <dbReference type="EMBL" id="MBM7702982.1"/>
    </source>
</evidence>
<gene>
    <name evidence="2" type="ORF">JOC83_001829</name>
</gene>
<keyword evidence="3" id="KW-1185">Reference proteome</keyword>
<reference evidence="2 3" key="1">
    <citation type="submission" date="2021-01" db="EMBL/GenBank/DDBJ databases">
        <title>Genomic Encyclopedia of Type Strains, Phase IV (KMG-IV): sequencing the most valuable type-strain genomes for metagenomic binning, comparative biology and taxonomic classification.</title>
        <authorList>
            <person name="Goeker M."/>
        </authorList>
    </citation>
    <scope>NUCLEOTIDE SEQUENCE [LARGE SCALE GENOMIC DNA]</scope>
    <source>
        <strain evidence="2 3">DSM 104297</strain>
    </source>
</reference>
<dbReference type="Proteomes" id="UP000809829">
    <property type="component" value="Unassembled WGS sequence"/>
</dbReference>
<evidence type="ECO:0000313" key="3">
    <source>
        <dbReference type="Proteomes" id="UP000809829"/>
    </source>
</evidence>
<keyword evidence="1" id="KW-1133">Transmembrane helix</keyword>
<comment type="caution">
    <text evidence="2">The sequence shown here is derived from an EMBL/GenBank/DDBJ whole genome shotgun (WGS) entry which is preliminary data.</text>
</comment>
<dbReference type="RefSeq" id="WP_205186406.1">
    <property type="nucleotide sequence ID" value="NZ_JAFBFC010000003.1"/>
</dbReference>
<feature type="transmembrane region" description="Helical" evidence="1">
    <location>
        <begin position="113"/>
        <end position="134"/>
    </location>
</feature>
<accession>A0ABS2QVF9</accession>
<feature type="transmembrane region" description="Helical" evidence="1">
    <location>
        <begin position="12"/>
        <end position="34"/>
    </location>
</feature>
<keyword evidence="1" id="KW-0812">Transmembrane</keyword>
<keyword evidence="1" id="KW-0472">Membrane</keyword>
<feature type="transmembrane region" description="Helical" evidence="1">
    <location>
        <begin position="54"/>
        <end position="74"/>
    </location>
</feature>
<feature type="transmembrane region" description="Helical" evidence="1">
    <location>
        <begin position="86"/>
        <end position="107"/>
    </location>
</feature>
<evidence type="ECO:0000256" key="1">
    <source>
        <dbReference type="SAM" id="Phobius"/>
    </source>
</evidence>
<name>A0ABS2QVF9_9BACI</name>
<protein>
    <submittedName>
        <fullName evidence="2">Magnesium-transporting ATPase (P-type)</fullName>
    </submittedName>
</protein>
<organism evidence="2 3">
    <name type="scientific">Priestia iocasae</name>
    <dbReference type="NCBI Taxonomy" id="2291674"/>
    <lineage>
        <taxon>Bacteria</taxon>
        <taxon>Bacillati</taxon>
        <taxon>Bacillota</taxon>
        <taxon>Bacilli</taxon>
        <taxon>Bacillales</taxon>
        <taxon>Bacillaceae</taxon>
        <taxon>Priestia</taxon>
    </lineage>
</organism>
<proteinExistence type="predicted"/>